<dbReference type="EMBL" id="BMVB01000005">
    <property type="protein sequence ID" value="GHC44741.1"/>
    <property type="molecule type" value="Genomic_DNA"/>
</dbReference>
<feature type="compositionally biased region" description="Gly residues" evidence="1">
    <location>
        <begin position="1"/>
        <end position="11"/>
    </location>
</feature>
<evidence type="ECO:0000313" key="3">
    <source>
        <dbReference type="Proteomes" id="UP000646244"/>
    </source>
</evidence>
<protein>
    <submittedName>
        <fullName evidence="2">Uncharacterized protein</fullName>
    </submittedName>
</protein>
<gene>
    <name evidence="2" type="ORF">GCM10010507_19780</name>
</gene>
<proteinExistence type="predicted"/>
<reference evidence="2" key="1">
    <citation type="journal article" date="2014" name="Int. J. Syst. Evol. Microbiol.">
        <title>Complete genome sequence of Corynebacterium casei LMG S-19264T (=DSM 44701T), isolated from a smear-ripened cheese.</title>
        <authorList>
            <consortium name="US DOE Joint Genome Institute (JGI-PGF)"/>
            <person name="Walter F."/>
            <person name="Albersmeier A."/>
            <person name="Kalinowski J."/>
            <person name="Ruckert C."/>
        </authorList>
    </citation>
    <scope>NUCLEOTIDE SEQUENCE</scope>
    <source>
        <strain evidence="2">JCM 4633</strain>
    </source>
</reference>
<organism evidence="2 3">
    <name type="scientific">Streptomyces cinnamoneus</name>
    <name type="common">Streptoverticillium cinnamoneum</name>
    <dbReference type="NCBI Taxonomy" id="53446"/>
    <lineage>
        <taxon>Bacteria</taxon>
        <taxon>Bacillati</taxon>
        <taxon>Actinomycetota</taxon>
        <taxon>Actinomycetes</taxon>
        <taxon>Kitasatosporales</taxon>
        <taxon>Streptomycetaceae</taxon>
        <taxon>Streptomyces</taxon>
        <taxon>Streptomyces cinnamoneus group</taxon>
    </lineage>
</organism>
<feature type="region of interest" description="Disordered" evidence="1">
    <location>
        <begin position="1"/>
        <end position="45"/>
    </location>
</feature>
<evidence type="ECO:0000256" key="1">
    <source>
        <dbReference type="SAM" id="MobiDB-lite"/>
    </source>
</evidence>
<dbReference type="AlphaFoldDB" id="A0A918TG03"/>
<evidence type="ECO:0000313" key="2">
    <source>
        <dbReference type="EMBL" id="GHC44741.1"/>
    </source>
</evidence>
<name>A0A918TG03_STRCJ</name>
<reference evidence="2" key="2">
    <citation type="submission" date="2020-09" db="EMBL/GenBank/DDBJ databases">
        <authorList>
            <person name="Sun Q."/>
            <person name="Ohkuma M."/>
        </authorList>
    </citation>
    <scope>NUCLEOTIDE SEQUENCE</scope>
    <source>
        <strain evidence="2">JCM 4633</strain>
    </source>
</reference>
<comment type="caution">
    <text evidence="2">The sequence shown here is derived from an EMBL/GenBank/DDBJ whole genome shotgun (WGS) entry which is preliminary data.</text>
</comment>
<dbReference type="Proteomes" id="UP000646244">
    <property type="component" value="Unassembled WGS sequence"/>
</dbReference>
<accession>A0A918TG03</accession>
<sequence length="89" mass="9444">MGDTLGRGGTSSGPFHGSRAQAGTHIHRPKPSAPITPAQQVRSRTRSALLNVTSAIFTTLMPGADNWSHWLPECYSPKVRGPEVVAPAL</sequence>